<dbReference type="AlphaFoldDB" id="A0A8S0FNT1"/>
<keyword evidence="1" id="KW-0472">Membrane</keyword>
<dbReference type="Proteomes" id="UP000467488">
    <property type="component" value="Chromosome"/>
</dbReference>
<keyword evidence="1" id="KW-1133">Transmembrane helix</keyword>
<evidence type="ECO:0000256" key="1">
    <source>
        <dbReference type="SAM" id="Phobius"/>
    </source>
</evidence>
<feature type="transmembrane region" description="Helical" evidence="1">
    <location>
        <begin position="74"/>
        <end position="98"/>
    </location>
</feature>
<sequence>MRNSHNITLTNNDSLTEVEDTTWSLPGAVVGFLSWLCALAIPMLTFTIQHFRPSMNAVQSPPLQRRAFYGSNTLLFFIYTWPFFLALMPVAVVVGIALHSLMDGKLRYSIVFTLATVGIMFGALFMWLLG</sequence>
<reference evidence="2 3" key="1">
    <citation type="submission" date="2020-01" db="EMBL/GenBank/DDBJ databases">
        <title>Dynamics of blaIMP-6 dissemination in carbapenem resistant Enterobacteriacea isolated from regional surveillance in Osaka, Japan.</title>
        <authorList>
            <person name="Abe R."/>
            <person name="Akeda Y."/>
            <person name="Sugawara Y."/>
            <person name="Yamamoto N."/>
            <person name="Tomono K."/>
            <person name="Takeuchi D."/>
            <person name="Kawahara R."/>
            <person name="Hamada S."/>
        </authorList>
    </citation>
    <scope>NUCLEOTIDE SEQUENCE [LARGE SCALE GENOMIC DNA]</scope>
    <source>
        <strain evidence="2 3">E300</strain>
    </source>
</reference>
<feature type="transmembrane region" description="Helical" evidence="1">
    <location>
        <begin position="23"/>
        <end position="46"/>
    </location>
</feature>
<proteinExistence type="predicted"/>
<evidence type="ECO:0000313" key="2">
    <source>
        <dbReference type="EMBL" id="BBU81628.1"/>
    </source>
</evidence>
<protein>
    <submittedName>
        <fullName evidence="2">Membrane protein</fullName>
    </submittedName>
</protein>
<gene>
    <name evidence="2" type="ORF">EIMP300_30280</name>
</gene>
<accession>A0A8S0FNT1</accession>
<evidence type="ECO:0000313" key="3">
    <source>
        <dbReference type="Proteomes" id="UP000467488"/>
    </source>
</evidence>
<keyword evidence="1" id="KW-0812">Transmembrane</keyword>
<dbReference type="InterPro" id="IPR022721">
    <property type="entry name" value="DUF3561"/>
</dbReference>
<feature type="transmembrane region" description="Helical" evidence="1">
    <location>
        <begin position="110"/>
        <end position="129"/>
    </location>
</feature>
<dbReference type="EMBL" id="AP022360">
    <property type="protein sequence ID" value="BBU81628.1"/>
    <property type="molecule type" value="Genomic_DNA"/>
</dbReference>
<organism evidence="2 3">
    <name type="scientific">Escherichia coli</name>
    <dbReference type="NCBI Taxonomy" id="562"/>
    <lineage>
        <taxon>Bacteria</taxon>
        <taxon>Pseudomonadati</taxon>
        <taxon>Pseudomonadota</taxon>
        <taxon>Gammaproteobacteria</taxon>
        <taxon>Enterobacterales</taxon>
        <taxon>Enterobacteriaceae</taxon>
        <taxon>Escherichia</taxon>
    </lineage>
</organism>
<name>A0A8S0FNT1_ECOLX</name>
<dbReference type="Pfam" id="PF12084">
    <property type="entry name" value="DUF3561"/>
    <property type="match status" value="2"/>
</dbReference>